<evidence type="ECO:0000256" key="4">
    <source>
        <dbReference type="RuleBase" id="RU004335"/>
    </source>
</evidence>
<keyword evidence="3 5" id="KW-0326">Glycosidase</keyword>
<dbReference type="InterPro" id="IPR017853">
    <property type="entry name" value="GH"/>
</dbReference>
<proteinExistence type="inferred from homology"/>
<dbReference type="EMBL" id="CM029040">
    <property type="protein sequence ID" value="KAG2634711.1"/>
    <property type="molecule type" value="Genomic_DNA"/>
</dbReference>
<dbReference type="PANTHER" id="PTHR32227">
    <property type="entry name" value="GLUCAN ENDO-1,3-BETA-GLUCOSIDASE BG1-RELATED-RELATED"/>
    <property type="match status" value="1"/>
</dbReference>
<comment type="similarity">
    <text evidence="1 4">Belongs to the glycosyl hydrolase 17 family.</text>
</comment>
<dbReference type="InterPro" id="IPR000490">
    <property type="entry name" value="Glyco_hydro_17"/>
</dbReference>
<comment type="caution">
    <text evidence="6">The sequence shown here is derived from an EMBL/GenBank/DDBJ whole genome shotgun (WGS) entry which is preliminary data.</text>
</comment>
<dbReference type="GO" id="GO:0042973">
    <property type="term" value="F:glucan endo-1,3-beta-D-glucosidase activity"/>
    <property type="evidence" value="ECO:0007669"/>
    <property type="project" value="UniProtKB-ARBA"/>
</dbReference>
<evidence type="ECO:0008006" key="8">
    <source>
        <dbReference type="Google" id="ProtNLM"/>
    </source>
</evidence>
<dbReference type="AlphaFoldDB" id="A0A8T0VD32"/>
<dbReference type="GO" id="GO:0005975">
    <property type="term" value="P:carbohydrate metabolic process"/>
    <property type="evidence" value="ECO:0007669"/>
    <property type="project" value="InterPro"/>
</dbReference>
<evidence type="ECO:0000256" key="2">
    <source>
        <dbReference type="ARBA" id="ARBA00022801"/>
    </source>
</evidence>
<accession>A0A8T0VD32</accession>
<dbReference type="Proteomes" id="UP000823388">
    <property type="component" value="Chromosome 2N"/>
</dbReference>
<dbReference type="InterPro" id="IPR044965">
    <property type="entry name" value="Glyco_hydro_17_plant"/>
</dbReference>
<protein>
    <recommendedName>
        <fullName evidence="8">Beta 1,3 glucanase</fullName>
    </recommendedName>
</protein>
<dbReference type="Gene3D" id="3.20.20.80">
    <property type="entry name" value="Glycosidases"/>
    <property type="match status" value="1"/>
</dbReference>
<name>A0A8T0VD32_PANVG</name>
<sequence>MAKQSSVASMLAVAALALLLGASMLALALLLLRAFPASPTGVQSIGVCYGVNGDNLPSASDVVQLYQSNGINLMRIYFPDTNALNALSGSNIGVIMDVPNSDLSSLASDPNAAATWVQNNVQAFPAVSFRYIAVGNEVSGGDTNSILPAMQNVNSALANAGLGNIKVSTAVQSGVTQGFPPSQGSFSQGYMGPIAQYLQSTGAPLLCNVYPYFAYTGNEAQIDLSYALFTSSGTVVQDGSNAYQNLFDALVDTFVSALENAGAGNVGVVVSESGWPSAGGDAATPGNAQTYNQNLINHAGQGTPKRPGPIETYIFAMFNEDQKQGAETERHFGLFNPDKSPAYPINFS</sequence>
<dbReference type="FunFam" id="3.20.20.80:FF:000010">
    <property type="entry name" value="glucan endo-1,3-beta-glucosidase, basic"/>
    <property type="match status" value="1"/>
</dbReference>
<dbReference type="SUPFAM" id="SSF51445">
    <property type="entry name" value="(Trans)glycosidases"/>
    <property type="match status" value="1"/>
</dbReference>
<keyword evidence="2 5" id="KW-0378">Hydrolase</keyword>
<evidence type="ECO:0000256" key="5">
    <source>
        <dbReference type="RuleBase" id="RU004336"/>
    </source>
</evidence>
<evidence type="ECO:0000313" key="6">
    <source>
        <dbReference type="EMBL" id="KAG2634711.1"/>
    </source>
</evidence>
<evidence type="ECO:0000313" key="7">
    <source>
        <dbReference type="Proteomes" id="UP000823388"/>
    </source>
</evidence>
<keyword evidence="7" id="KW-1185">Reference proteome</keyword>
<reference evidence="6" key="1">
    <citation type="submission" date="2020-05" db="EMBL/GenBank/DDBJ databases">
        <title>WGS assembly of Panicum virgatum.</title>
        <authorList>
            <person name="Lovell J.T."/>
            <person name="Jenkins J."/>
            <person name="Shu S."/>
            <person name="Juenger T.E."/>
            <person name="Schmutz J."/>
        </authorList>
    </citation>
    <scope>NUCLEOTIDE SEQUENCE</scope>
    <source>
        <strain evidence="6">AP13</strain>
    </source>
</reference>
<evidence type="ECO:0000256" key="3">
    <source>
        <dbReference type="ARBA" id="ARBA00023295"/>
    </source>
</evidence>
<gene>
    <name evidence="6" type="ORF">PVAP13_2NG137800</name>
</gene>
<dbReference type="Pfam" id="PF00332">
    <property type="entry name" value="Glyco_hydro_17"/>
    <property type="match status" value="1"/>
</dbReference>
<evidence type="ECO:0000256" key="1">
    <source>
        <dbReference type="ARBA" id="ARBA00008773"/>
    </source>
</evidence>
<organism evidence="6 7">
    <name type="scientific">Panicum virgatum</name>
    <name type="common">Blackwell switchgrass</name>
    <dbReference type="NCBI Taxonomy" id="38727"/>
    <lineage>
        <taxon>Eukaryota</taxon>
        <taxon>Viridiplantae</taxon>
        <taxon>Streptophyta</taxon>
        <taxon>Embryophyta</taxon>
        <taxon>Tracheophyta</taxon>
        <taxon>Spermatophyta</taxon>
        <taxon>Magnoliopsida</taxon>
        <taxon>Liliopsida</taxon>
        <taxon>Poales</taxon>
        <taxon>Poaceae</taxon>
        <taxon>PACMAD clade</taxon>
        <taxon>Panicoideae</taxon>
        <taxon>Panicodae</taxon>
        <taxon>Paniceae</taxon>
        <taxon>Panicinae</taxon>
        <taxon>Panicum</taxon>
        <taxon>Panicum sect. Hiantes</taxon>
    </lineage>
</organism>
<dbReference type="PROSITE" id="PS00587">
    <property type="entry name" value="GLYCOSYL_HYDROL_F17"/>
    <property type="match status" value="1"/>
</dbReference>